<evidence type="ECO:0000313" key="1">
    <source>
        <dbReference type="EMBL" id="KAJ3504482.1"/>
    </source>
</evidence>
<organism evidence="1 2">
    <name type="scientific">Fusarium decemcellulare</name>
    <dbReference type="NCBI Taxonomy" id="57161"/>
    <lineage>
        <taxon>Eukaryota</taxon>
        <taxon>Fungi</taxon>
        <taxon>Dikarya</taxon>
        <taxon>Ascomycota</taxon>
        <taxon>Pezizomycotina</taxon>
        <taxon>Sordariomycetes</taxon>
        <taxon>Hypocreomycetidae</taxon>
        <taxon>Hypocreales</taxon>
        <taxon>Nectriaceae</taxon>
        <taxon>Fusarium</taxon>
        <taxon>Fusarium decemcellulare species complex</taxon>
    </lineage>
</organism>
<name>A0ACC1RAH1_9HYPO</name>
<sequence>MHAPRRAWVNTWAAANLSAYSYRFDVVSGDRSPVQGAGHSVDLPFIFRNTERLALLNATEPVPGSFDELAVLMSRMWISFTSRLDPNFEGMQSEEWPVYKTDEGENMVFHIDNSSLAYVAEDTYRTEQLEYLNQKLWKTGLESGK</sequence>
<reference evidence="1" key="1">
    <citation type="submission" date="2022-08" db="EMBL/GenBank/DDBJ databases">
        <title>Genome Sequence of Fusarium decemcellulare.</title>
        <authorList>
            <person name="Buettner E."/>
        </authorList>
    </citation>
    <scope>NUCLEOTIDE SEQUENCE</scope>
    <source>
        <strain evidence="1">Babe19</strain>
    </source>
</reference>
<gene>
    <name evidence="1" type="ORF">NM208_g16329</name>
</gene>
<comment type="caution">
    <text evidence="1">The sequence shown here is derived from an EMBL/GenBank/DDBJ whole genome shotgun (WGS) entry which is preliminary data.</text>
</comment>
<accession>A0ACC1RAH1</accession>
<dbReference type="EMBL" id="JANRMS010004978">
    <property type="protein sequence ID" value="KAJ3504482.1"/>
    <property type="molecule type" value="Genomic_DNA"/>
</dbReference>
<dbReference type="Proteomes" id="UP001148629">
    <property type="component" value="Unassembled WGS sequence"/>
</dbReference>
<keyword evidence="2" id="KW-1185">Reference proteome</keyword>
<proteinExistence type="predicted"/>
<protein>
    <submittedName>
        <fullName evidence="1">Uncharacterized protein</fullName>
    </submittedName>
</protein>
<evidence type="ECO:0000313" key="2">
    <source>
        <dbReference type="Proteomes" id="UP001148629"/>
    </source>
</evidence>